<dbReference type="GO" id="GO:0080120">
    <property type="term" value="P:CAAX-box protein maturation"/>
    <property type="evidence" value="ECO:0007669"/>
    <property type="project" value="UniProtKB-ARBA"/>
</dbReference>
<feature type="compositionally biased region" description="Low complexity" evidence="1">
    <location>
        <begin position="203"/>
        <end position="214"/>
    </location>
</feature>
<feature type="region of interest" description="Disordered" evidence="1">
    <location>
        <begin position="162"/>
        <end position="181"/>
    </location>
</feature>
<evidence type="ECO:0000313" key="4">
    <source>
        <dbReference type="Proteomes" id="UP000613740"/>
    </source>
</evidence>
<evidence type="ECO:0000259" key="2">
    <source>
        <dbReference type="Pfam" id="PF02517"/>
    </source>
</evidence>
<feature type="region of interest" description="Disordered" evidence="1">
    <location>
        <begin position="193"/>
        <end position="214"/>
    </location>
</feature>
<dbReference type="EMBL" id="JAEHOD010000001">
    <property type="protein sequence ID" value="KAG2454707.1"/>
    <property type="molecule type" value="Genomic_DNA"/>
</dbReference>
<keyword evidence="4" id="KW-1185">Reference proteome</keyword>
<evidence type="ECO:0000256" key="1">
    <source>
        <dbReference type="SAM" id="MobiDB-lite"/>
    </source>
</evidence>
<dbReference type="GO" id="GO:0004175">
    <property type="term" value="F:endopeptidase activity"/>
    <property type="evidence" value="ECO:0007669"/>
    <property type="project" value="UniProtKB-ARBA"/>
</dbReference>
<accession>A0A835WVC2</accession>
<protein>
    <recommendedName>
        <fullName evidence="2">CAAX prenyl protease 2/Lysostaphin resistance protein A-like domain-containing protein</fullName>
    </recommendedName>
</protein>
<dbReference type="OrthoDB" id="551667at2759"/>
<dbReference type="AlphaFoldDB" id="A0A835WVC2"/>
<sequence>MAASGPAGRGGQAAHGGQHELPTWQATAAVALGARWTVGAVVRGVGTAAAAAAAVALITVALAVLSDGGGSSGNTQALRQALLGADDGTGSGLPLPLLVAVLLAAECVLAPLAEELVFRRVLLSALALGPLAGTEAEAAPASTAASTSAVAGDSADVVVAQPQAEPHARPEQCDSAAPGLHPLADATLPASRLHATAPPHPAPEAAAAPSPTPTVSVVAQQAPAWRPEWSGPLVLQAVAFAAYHLNPGELLPQAALGGVLGAAYLVSGRNLAVPLTGHALYNGAAVALLLLQDQR</sequence>
<proteinExistence type="predicted"/>
<organism evidence="3 4">
    <name type="scientific">Chlamydomonas schloesseri</name>
    <dbReference type="NCBI Taxonomy" id="2026947"/>
    <lineage>
        <taxon>Eukaryota</taxon>
        <taxon>Viridiplantae</taxon>
        <taxon>Chlorophyta</taxon>
        <taxon>core chlorophytes</taxon>
        <taxon>Chlorophyceae</taxon>
        <taxon>CS clade</taxon>
        <taxon>Chlamydomonadales</taxon>
        <taxon>Chlamydomonadaceae</taxon>
        <taxon>Chlamydomonas</taxon>
    </lineage>
</organism>
<dbReference type="Proteomes" id="UP000613740">
    <property type="component" value="Unassembled WGS sequence"/>
</dbReference>
<reference evidence="3" key="1">
    <citation type="journal article" date="2020" name="bioRxiv">
        <title>Comparative genomics of Chlamydomonas.</title>
        <authorList>
            <person name="Craig R.J."/>
            <person name="Hasan A.R."/>
            <person name="Ness R.W."/>
            <person name="Keightley P.D."/>
        </authorList>
    </citation>
    <scope>NUCLEOTIDE SEQUENCE</scope>
    <source>
        <strain evidence="3">CCAP 11/173</strain>
    </source>
</reference>
<dbReference type="Pfam" id="PF02517">
    <property type="entry name" value="Rce1-like"/>
    <property type="match status" value="1"/>
</dbReference>
<evidence type="ECO:0000313" key="3">
    <source>
        <dbReference type="EMBL" id="KAG2454707.1"/>
    </source>
</evidence>
<gene>
    <name evidence="3" type="ORF">HYH02_000544</name>
</gene>
<name>A0A835WVC2_9CHLO</name>
<comment type="caution">
    <text evidence="3">The sequence shown here is derived from an EMBL/GenBank/DDBJ whole genome shotgun (WGS) entry which is preliminary data.</text>
</comment>
<dbReference type="PANTHER" id="PTHR43592">
    <property type="entry name" value="CAAX AMINO TERMINAL PROTEASE"/>
    <property type="match status" value="1"/>
</dbReference>
<dbReference type="InterPro" id="IPR003675">
    <property type="entry name" value="Rce1/LyrA-like_dom"/>
</dbReference>
<feature type="domain" description="CAAX prenyl protease 2/Lysostaphin resistance protein A-like" evidence="2">
    <location>
        <begin position="229"/>
        <end position="283"/>
    </location>
</feature>
<dbReference type="PANTHER" id="PTHR43592:SF24">
    <property type="entry name" value="CAAX AMINO TERMINAL PROTEASE FAMILY PROTEIN"/>
    <property type="match status" value="1"/>
</dbReference>